<dbReference type="NCBIfam" id="NF011362">
    <property type="entry name" value="PRK14781.1"/>
    <property type="match status" value="1"/>
</dbReference>
<comment type="pathway">
    <text evidence="9">Protein modification; lipoprotein biosynthesis (signal peptide cleavage).</text>
</comment>
<evidence type="ECO:0000313" key="12">
    <source>
        <dbReference type="EMBL" id="MBB5513066.1"/>
    </source>
</evidence>
<dbReference type="Proteomes" id="UP000580797">
    <property type="component" value="Unassembled WGS sequence"/>
</dbReference>
<dbReference type="GO" id="GO:0004190">
    <property type="term" value="F:aspartic-type endopeptidase activity"/>
    <property type="evidence" value="ECO:0007669"/>
    <property type="project" value="UniProtKB-UniRule"/>
</dbReference>
<feature type="active site" evidence="9">
    <location>
        <position position="131"/>
    </location>
</feature>
<evidence type="ECO:0000313" key="13">
    <source>
        <dbReference type="Proteomes" id="UP000580797"/>
    </source>
</evidence>
<feature type="transmembrane region" description="Helical" evidence="9">
    <location>
        <begin position="21"/>
        <end position="41"/>
    </location>
</feature>
<accession>A0A7W8WZ79</accession>
<feature type="transmembrane region" description="Helical" evidence="9">
    <location>
        <begin position="136"/>
        <end position="157"/>
    </location>
</feature>
<evidence type="ECO:0000256" key="8">
    <source>
        <dbReference type="ARBA" id="ARBA00023136"/>
    </source>
</evidence>
<feature type="transmembrane region" description="Helical" evidence="9">
    <location>
        <begin position="74"/>
        <end position="95"/>
    </location>
</feature>
<dbReference type="RefSeq" id="WP_183665237.1">
    <property type="nucleotide sequence ID" value="NZ_BAAARH010000017.1"/>
</dbReference>
<dbReference type="PRINTS" id="PR00781">
    <property type="entry name" value="LIPOSIGPTASE"/>
</dbReference>
<sequence length="169" mass="17491">MSGQLVARSSAQVRTARIVRAAMLLGAVVLVCVDLALKALAESLLSNGKVIDLGLINLRLLYNPGVAFSFGADLPAWAIVAVTGLIIAGLTWYAVSSAPAMGRMSRAGATLLLGGAFGNFIDRLDGRGVVDYLHTGWFATFNLADVFVTAGVVLYALGALRPAPSKGGD</sequence>
<comment type="similarity">
    <text evidence="1 9 11">Belongs to the peptidase A8 family.</text>
</comment>
<dbReference type="EMBL" id="JACHDR010000001">
    <property type="protein sequence ID" value="MBB5513066.1"/>
    <property type="molecule type" value="Genomic_DNA"/>
</dbReference>
<evidence type="ECO:0000256" key="3">
    <source>
        <dbReference type="ARBA" id="ARBA00022670"/>
    </source>
</evidence>
<dbReference type="NCBIfam" id="TIGR00077">
    <property type="entry name" value="lspA"/>
    <property type="match status" value="1"/>
</dbReference>
<dbReference type="InterPro" id="IPR001872">
    <property type="entry name" value="Peptidase_A8"/>
</dbReference>
<comment type="caution">
    <text evidence="9">Lacks conserved residue(s) required for the propagation of feature annotation.</text>
</comment>
<gene>
    <name evidence="9" type="primary">lspA</name>
    <name evidence="12" type="ORF">HD598_001753</name>
</gene>
<dbReference type="HAMAP" id="MF_00161">
    <property type="entry name" value="LspA"/>
    <property type="match status" value="1"/>
</dbReference>
<evidence type="ECO:0000256" key="6">
    <source>
        <dbReference type="ARBA" id="ARBA00022801"/>
    </source>
</evidence>
<dbReference type="PROSITE" id="PS00855">
    <property type="entry name" value="SPASE_II"/>
    <property type="match status" value="1"/>
</dbReference>
<keyword evidence="4 9" id="KW-0812">Transmembrane</keyword>
<dbReference type="AlphaFoldDB" id="A0A7W8WZ79"/>
<evidence type="ECO:0000256" key="2">
    <source>
        <dbReference type="ARBA" id="ARBA00022475"/>
    </source>
</evidence>
<comment type="function">
    <text evidence="9 10">This protein specifically catalyzes the removal of signal peptides from prolipoproteins.</text>
</comment>
<evidence type="ECO:0000256" key="7">
    <source>
        <dbReference type="ARBA" id="ARBA00022989"/>
    </source>
</evidence>
<protein>
    <recommendedName>
        <fullName evidence="9">Lipoprotein signal peptidase</fullName>
        <ecNumber evidence="9">3.4.23.36</ecNumber>
    </recommendedName>
    <alternativeName>
        <fullName evidence="9">Prolipoprotein signal peptidase</fullName>
    </alternativeName>
    <alternativeName>
        <fullName evidence="9">Signal peptidase II</fullName>
        <shortName evidence="9">SPase II</shortName>
    </alternativeName>
</protein>
<dbReference type="EC" id="3.4.23.36" evidence="9"/>
<evidence type="ECO:0000256" key="10">
    <source>
        <dbReference type="RuleBase" id="RU000594"/>
    </source>
</evidence>
<organism evidence="12 13">
    <name type="scientific">Neomicrococcus aestuarii</name>
    <dbReference type="NCBI Taxonomy" id="556325"/>
    <lineage>
        <taxon>Bacteria</taxon>
        <taxon>Bacillati</taxon>
        <taxon>Actinomycetota</taxon>
        <taxon>Actinomycetes</taxon>
        <taxon>Micrococcales</taxon>
        <taxon>Micrococcaceae</taxon>
        <taxon>Neomicrococcus</taxon>
    </lineage>
</organism>
<keyword evidence="6 9" id="KW-0378">Hydrolase</keyword>
<keyword evidence="8 9" id="KW-0472">Membrane</keyword>
<proteinExistence type="inferred from homology"/>
<name>A0A7W8WZ79_9MICC</name>
<comment type="caution">
    <text evidence="12">The sequence shown here is derived from an EMBL/GenBank/DDBJ whole genome shotgun (WGS) entry which is preliminary data.</text>
</comment>
<evidence type="ECO:0000256" key="4">
    <source>
        <dbReference type="ARBA" id="ARBA00022692"/>
    </source>
</evidence>
<comment type="catalytic activity">
    <reaction evidence="9 10">
        <text>Release of signal peptides from bacterial membrane prolipoproteins. Hydrolyzes -Xaa-Yaa-Zaa-|-(S,diacylglyceryl)Cys-, in which Xaa is hydrophobic (preferably Leu), and Yaa (Ala or Ser) and Zaa (Gly or Ala) have small, neutral side chains.</text>
        <dbReference type="EC" id="3.4.23.36"/>
    </reaction>
</comment>
<evidence type="ECO:0000256" key="5">
    <source>
        <dbReference type="ARBA" id="ARBA00022750"/>
    </source>
</evidence>
<dbReference type="Pfam" id="PF01252">
    <property type="entry name" value="Peptidase_A8"/>
    <property type="match status" value="1"/>
</dbReference>
<dbReference type="PANTHER" id="PTHR33695">
    <property type="entry name" value="LIPOPROTEIN SIGNAL PEPTIDASE"/>
    <property type="match status" value="1"/>
</dbReference>
<dbReference type="GO" id="GO:0005886">
    <property type="term" value="C:plasma membrane"/>
    <property type="evidence" value="ECO:0007669"/>
    <property type="project" value="UniProtKB-SubCell"/>
</dbReference>
<dbReference type="UniPathway" id="UPA00665"/>
<feature type="active site" evidence="9">
    <location>
        <position position="145"/>
    </location>
</feature>
<evidence type="ECO:0000256" key="1">
    <source>
        <dbReference type="ARBA" id="ARBA00006139"/>
    </source>
</evidence>
<evidence type="ECO:0000256" key="11">
    <source>
        <dbReference type="RuleBase" id="RU004181"/>
    </source>
</evidence>
<dbReference type="PANTHER" id="PTHR33695:SF1">
    <property type="entry name" value="LIPOPROTEIN SIGNAL PEPTIDASE"/>
    <property type="match status" value="1"/>
</dbReference>
<keyword evidence="2 9" id="KW-1003">Cell membrane</keyword>
<comment type="subcellular location">
    <subcellularLocation>
        <location evidence="9">Cell membrane</location>
        <topology evidence="9">Multi-pass membrane protein</topology>
    </subcellularLocation>
</comment>
<keyword evidence="3 9" id="KW-0645">Protease</keyword>
<reference evidence="12 13" key="1">
    <citation type="submission" date="2020-08" db="EMBL/GenBank/DDBJ databases">
        <title>Sequencing the genomes of 1000 actinobacteria strains.</title>
        <authorList>
            <person name="Klenk H.-P."/>
        </authorList>
    </citation>
    <scope>NUCLEOTIDE SEQUENCE [LARGE SCALE GENOMIC DNA]</scope>
    <source>
        <strain evidence="12 13">DSM 105783</strain>
    </source>
</reference>
<keyword evidence="5 9" id="KW-0064">Aspartyl protease</keyword>
<evidence type="ECO:0000256" key="9">
    <source>
        <dbReference type="HAMAP-Rule" id="MF_00161"/>
    </source>
</evidence>
<keyword evidence="7 9" id="KW-1133">Transmembrane helix</keyword>
<dbReference type="GO" id="GO:0006508">
    <property type="term" value="P:proteolysis"/>
    <property type="evidence" value="ECO:0007669"/>
    <property type="project" value="UniProtKB-KW"/>
</dbReference>